<dbReference type="Proteomes" id="UP000188613">
    <property type="component" value="Unassembled WGS sequence"/>
</dbReference>
<evidence type="ECO:0000313" key="3">
    <source>
        <dbReference type="Proteomes" id="UP000188613"/>
    </source>
</evidence>
<proteinExistence type="predicted"/>
<keyword evidence="1" id="KW-0472">Membrane</keyword>
<dbReference type="OrthoDB" id="2647991at2"/>
<organism evidence="2 3">
    <name type="scientific">Domibacillus epiphyticus</name>
    <dbReference type="NCBI Taxonomy" id="1714355"/>
    <lineage>
        <taxon>Bacteria</taxon>
        <taxon>Bacillati</taxon>
        <taxon>Bacillota</taxon>
        <taxon>Bacilli</taxon>
        <taxon>Bacillales</taxon>
        <taxon>Bacillaceae</taxon>
        <taxon>Domibacillus</taxon>
    </lineage>
</organism>
<accession>A0A1V2ABI4</accession>
<name>A0A1V2ABI4_9BACI</name>
<protein>
    <submittedName>
        <fullName evidence="2">DUF2178 domain-containing protein</fullName>
    </submittedName>
</protein>
<dbReference type="AlphaFoldDB" id="A0A1V2ABI4"/>
<dbReference type="EMBL" id="MSFI01000002">
    <property type="protein sequence ID" value="OMP68358.1"/>
    <property type="molecule type" value="Genomic_DNA"/>
</dbReference>
<reference evidence="2 3" key="1">
    <citation type="submission" date="2016-12" db="EMBL/GenBank/DDBJ databases">
        <title>Domibacillus sp. SAB 38T whole genome sequencing.</title>
        <authorList>
            <person name="Verma A."/>
            <person name="Ojha A.K."/>
            <person name="Krishnamurthi S."/>
        </authorList>
    </citation>
    <scope>NUCLEOTIDE SEQUENCE [LARGE SCALE GENOMIC DNA]</scope>
    <source>
        <strain evidence="2 3">SAB 38</strain>
    </source>
</reference>
<keyword evidence="1" id="KW-0812">Transmembrane</keyword>
<keyword evidence="1" id="KW-1133">Transmembrane helix</keyword>
<comment type="caution">
    <text evidence="2">The sequence shown here is derived from an EMBL/GenBank/DDBJ whole genome shotgun (WGS) entry which is preliminary data.</text>
</comment>
<gene>
    <name evidence="2" type="ORF">BTO28_01690</name>
</gene>
<evidence type="ECO:0000256" key="1">
    <source>
        <dbReference type="SAM" id="Phobius"/>
    </source>
</evidence>
<feature type="transmembrane region" description="Helical" evidence="1">
    <location>
        <begin position="6"/>
        <end position="27"/>
    </location>
</feature>
<dbReference type="STRING" id="1714355.BTO28_01690"/>
<evidence type="ECO:0000313" key="2">
    <source>
        <dbReference type="EMBL" id="OMP68358.1"/>
    </source>
</evidence>
<sequence>MRTLMNNVIALSGLIGGLVIASLVFLINRKIGTKKRWFDERYKQVSTLARAASWNITFAVLLIAWAVVIIVDGISFSFFLMTALYIAHCIGFLATSIYFSRDH</sequence>
<keyword evidence="3" id="KW-1185">Reference proteome</keyword>
<feature type="transmembrane region" description="Helical" evidence="1">
    <location>
        <begin position="76"/>
        <end position="99"/>
    </location>
</feature>
<feature type="transmembrane region" description="Helical" evidence="1">
    <location>
        <begin position="48"/>
        <end position="70"/>
    </location>
</feature>